<sequence>MPIRYISETKKGLSHARNRGIDESNGDIVIFLDDDVLVDKAWLAEMLRVFNRTNADCVGGRVFIKWAGKPEFPLRECENKLISFDKGDADREMRGRSVPIGANLAFKRSVFEKGLRFNTELGRTGACLISGEEIELIWKLQRNNKSVWYAAKSIVYHRLEGERCTKSYYFRRHFWFGVSYALIDREMNNIAFSIIIGILRILKALIFDLSKWTIYRMVGNSPSCFFTSCKIAKSIGYWYGMLFGKHKNYNSIEKHFYRLLYV</sequence>
<dbReference type="SUPFAM" id="SSF53448">
    <property type="entry name" value="Nucleotide-diphospho-sugar transferases"/>
    <property type="match status" value="1"/>
</dbReference>
<accession>A0A1F7XCX9</accession>
<dbReference type="AlphaFoldDB" id="A0A1F7XCX9"/>
<proteinExistence type="predicted"/>
<organism evidence="2 3">
    <name type="scientific">Candidatus Woesebacteria bacterium RBG_16_39_8b</name>
    <dbReference type="NCBI Taxonomy" id="1802482"/>
    <lineage>
        <taxon>Bacteria</taxon>
        <taxon>Candidatus Woeseibacteriota</taxon>
    </lineage>
</organism>
<protein>
    <recommendedName>
        <fullName evidence="1">Glycosyltransferase 2-like domain-containing protein</fullName>
    </recommendedName>
</protein>
<dbReference type="InterPro" id="IPR029044">
    <property type="entry name" value="Nucleotide-diphossugar_trans"/>
</dbReference>
<feature type="domain" description="Glycosyltransferase 2-like" evidence="1">
    <location>
        <begin position="2"/>
        <end position="114"/>
    </location>
</feature>
<dbReference type="InterPro" id="IPR050834">
    <property type="entry name" value="Glycosyltransf_2"/>
</dbReference>
<name>A0A1F7XCX9_9BACT</name>
<dbReference type="PANTHER" id="PTHR43685">
    <property type="entry name" value="GLYCOSYLTRANSFERASE"/>
    <property type="match status" value="1"/>
</dbReference>
<evidence type="ECO:0000313" key="3">
    <source>
        <dbReference type="Proteomes" id="UP000179013"/>
    </source>
</evidence>
<dbReference type="Gene3D" id="3.90.550.10">
    <property type="entry name" value="Spore Coat Polysaccharide Biosynthesis Protein SpsA, Chain A"/>
    <property type="match status" value="1"/>
</dbReference>
<dbReference type="Pfam" id="PF00535">
    <property type="entry name" value="Glycos_transf_2"/>
    <property type="match status" value="1"/>
</dbReference>
<comment type="caution">
    <text evidence="2">The sequence shown here is derived from an EMBL/GenBank/DDBJ whole genome shotgun (WGS) entry which is preliminary data.</text>
</comment>
<reference evidence="2 3" key="1">
    <citation type="journal article" date="2016" name="Nat. Commun.">
        <title>Thousands of microbial genomes shed light on interconnected biogeochemical processes in an aquifer system.</title>
        <authorList>
            <person name="Anantharaman K."/>
            <person name="Brown C.T."/>
            <person name="Hug L.A."/>
            <person name="Sharon I."/>
            <person name="Castelle C.J."/>
            <person name="Probst A.J."/>
            <person name="Thomas B.C."/>
            <person name="Singh A."/>
            <person name="Wilkins M.J."/>
            <person name="Karaoz U."/>
            <person name="Brodie E.L."/>
            <person name="Williams K.H."/>
            <person name="Hubbard S.S."/>
            <person name="Banfield J.F."/>
        </authorList>
    </citation>
    <scope>NUCLEOTIDE SEQUENCE [LARGE SCALE GENOMIC DNA]</scope>
</reference>
<gene>
    <name evidence="2" type="ORF">A2V80_03115</name>
</gene>
<dbReference type="InterPro" id="IPR001173">
    <property type="entry name" value="Glyco_trans_2-like"/>
</dbReference>
<dbReference type="Proteomes" id="UP000179013">
    <property type="component" value="Unassembled WGS sequence"/>
</dbReference>
<evidence type="ECO:0000313" key="2">
    <source>
        <dbReference type="EMBL" id="OGM12629.1"/>
    </source>
</evidence>
<dbReference type="EMBL" id="MGFU01000023">
    <property type="protein sequence ID" value="OGM12629.1"/>
    <property type="molecule type" value="Genomic_DNA"/>
</dbReference>
<evidence type="ECO:0000259" key="1">
    <source>
        <dbReference type="Pfam" id="PF00535"/>
    </source>
</evidence>
<dbReference type="PANTHER" id="PTHR43685:SF2">
    <property type="entry name" value="GLYCOSYLTRANSFERASE 2-LIKE DOMAIN-CONTAINING PROTEIN"/>
    <property type="match status" value="1"/>
</dbReference>